<gene>
    <name evidence="1" type="ORF">TM448B01152_0006</name>
</gene>
<name>A0A6M3XL19_9ZZZZ</name>
<dbReference type="AlphaFoldDB" id="A0A6M3XL19"/>
<accession>A0A6M3XL19</accession>
<protein>
    <submittedName>
        <fullName evidence="1">Uncharacterized protein</fullName>
    </submittedName>
</protein>
<evidence type="ECO:0000313" key="1">
    <source>
        <dbReference type="EMBL" id="QJH97977.1"/>
    </source>
</evidence>
<organism evidence="1">
    <name type="scientific">viral metagenome</name>
    <dbReference type="NCBI Taxonomy" id="1070528"/>
    <lineage>
        <taxon>unclassified sequences</taxon>
        <taxon>metagenomes</taxon>
        <taxon>organismal metagenomes</taxon>
    </lineage>
</organism>
<sequence length="53" mass="6512">MLDNWIKRHLFECKDIGPEPELNKNPFWPEPDKETRARRIKELIIEHKNQQTE</sequence>
<proteinExistence type="predicted"/>
<reference evidence="1" key="1">
    <citation type="submission" date="2020-03" db="EMBL/GenBank/DDBJ databases">
        <title>The deep terrestrial virosphere.</title>
        <authorList>
            <person name="Holmfeldt K."/>
            <person name="Nilsson E."/>
            <person name="Simone D."/>
            <person name="Lopez-Fernandez M."/>
            <person name="Wu X."/>
            <person name="de Brujin I."/>
            <person name="Lundin D."/>
            <person name="Andersson A."/>
            <person name="Bertilsson S."/>
            <person name="Dopson M."/>
        </authorList>
    </citation>
    <scope>NUCLEOTIDE SEQUENCE</scope>
    <source>
        <strain evidence="1">TM448B01152</strain>
    </source>
</reference>
<dbReference type="EMBL" id="MT144710">
    <property type="protein sequence ID" value="QJH97977.1"/>
    <property type="molecule type" value="Genomic_DNA"/>
</dbReference>